<dbReference type="Pfam" id="PF04082">
    <property type="entry name" value="Fungal_trans"/>
    <property type="match status" value="1"/>
</dbReference>
<reference evidence="8" key="1">
    <citation type="journal article" date="2020" name="Stud. Mycol.">
        <title>101 Dothideomycetes genomes: a test case for predicting lifestyles and emergence of pathogens.</title>
        <authorList>
            <person name="Haridas S."/>
            <person name="Albert R."/>
            <person name="Binder M."/>
            <person name="Bloem J."/>
            <person name="Labutti K."/>
            <person name="Salamov A."/>
            <person name="Andreopoulos B."/>
            <person name="Baker S."/>
            <person name="Barry K."/>
            <person name="Bills G."/>
            <person name="Bluhm B."/>
            <person name="Cannon C."/>
            <person name="Castanera R."/>
            <person name="Culley D."/>
            <person name="Daum C."/>
            <person name="Ezra D."/>
            <person name="Gonzalez J."/>
            <person name="Henrissat B."/>
            <person name="Kuo A."/>
            <person name="Liang C."/>
            <person name="Lipzen A."/>
            <person name="Lutzoni F."/>
            <person name="Magnuson J."/>
            <person name="Mondo S."/>
            <person name="Nolan M."/>
            <person name="Ohm R."/>
            <person name="Pangilinan J."/>
            <person name="Park H.-J."/>
            <person name="Ramirez L."/>
            <person name="Alfaro M."/>
            <person name="Sun H."/>
            <person name="Tritt A."/>
            <person name="Yoshinaga Y."/>
            <person name="Zwiers L.-H."/>
            <person name="Turgeon B."/>
            <person name="Goodwin S."/>
            <person name="Spatafora J."/>
            <person name="Crous P."/>
            <person name="Grigoriev I."/>
        </authorList>
    </citation>
    <scope>NUCLEOTIDE SEQUENCE</scope>
    <source>
        <strain evidence="8">CBS 480.64</strain>
    </source>
</reference>
<feature type="region of interest" description="Disordered" evidence="6">
    <location>
        <begin position="119"/>
        <end position="170"/>
    </location>
</feature>
<dbReference type="GO" id="GO:0006351">
    <property type="term" value="P:DNA-templated transcription"/>
    <property type="evidence" value="ECO:0007669"/>
    <property type="project" value="InterPro"/>
</dbReference>
<comment type="subcellular location">
    <subcellularLocation>
        <location evidence="1">Nucleus</location>
    </subcellularLocation>
</comment>
<feature type="region of interest" description="Disordered" evidence="6">
    <location>
        <begin position="1"/>
        <end position="39"/>
    </location>
</feature>
<gene>
    <name evidence="8" type="ORF">K470DRAFT_300778</name>
</gene>
<dbReference type="CDD" id="cd12148">
    <property type="entry name" value="fungal_TF_MHR"/>
    <property type="match status" value="1"/>
</dbReference>
<evidence type="ECO:0000256" key="2">
    <source>
        <dbReference type="ARBA" id="ARBA00022723"/>
    </source>
</evidence>
<evidence type="ECO:0000313" key="8">
    <source>
        <dbReference type="EMBL" id="KAF2858570.1"/>
    </source>
</evidence>
<accession>A0A6A7BTN5</accession>
<feature type="domain" description="Zn(2)-C6 fungal-type" evidence="7">
    <location>
        <begin position="87"/>
        <end position="117"/>
    </location>
</feature>
<dbReference type="SUPFAM" id="SSF57701">
    <property type="entry name" value="Zn2/Cys6 DNA-binding domain"/>
    <property type="match status" value="1"/>
</dbReference>
<evidence type="ECO:0000256" key="3">
    <source>
        <dbReference type="ARBA" id="ARBA00023015"/>
    </source>
</evidence>
<dbReference type="Gene3D" id="4.10.240.10">
    <property type="entry name" value="Zn(2)-C6 fungal-type DNA-binding domain"/>
    <property type="match status" value="1"/>
</dbReference>
<dbReference type="InterPro" id="IPR036864">
    <property type="entry name" value="Zn2-C6_fun-type_DNA-bd_sf"/>
</dbReference>
<keyword evidence="3" id="KW-0805">Transcription regulation</keyword>
<evidence type="ECO:0000256" key="1">
    <source>
        <dbReference type="ARBA" id="ARBA00004123"/>
    </source>
</evidence>
<feature type="compositionally biased region" description="Basic and acidic residues" evidence="6">
    <location>
        <begin position="144"/>
        <end position="154"/>
    </location>
</feature>
<evidence type="ECO:0000256" key="5">
    <source>
        <dbReference type="ARBA" id="ARBA00023242"/>
    </source>
</evidence>
<dbReference type="PROSITE" id="PS50048">
    <property type="entry name" value="ZN2_CY6_FUNGAL_2"/>
    <property type="match status" value="1"/>
</dbReference>
<keyword evidence="9" id="KW-1185">Reference proteome</keyword>
<evidence type="ECO:0000259" key="7">
    <source>
        <dbReference type="PROSITE" id="PS50048"/>
    </source>
</evidence>
<dbReference type="InterPro" id="IPR001138">
    <property type="entry name" value="Zn2Cys6_DnaBD"/>
</dbReference>
<proteinExistence type="predicted"/>
<dbReference type="Proteomes" id="UP000799421">
    <property type="component" value="Unassembled WGS sequence"/>
</dbReference>
<dbReference type="GO" id="GO:0003677">
    <property type="term" value="F:DNA binding"/>
    <property type="evidence" value="ECO:0007669"/>
    <property type="project" value="InterPro"/>
</dbReference>
<dbReference type="GO" id="GO:0005634">
    <property type="term" value="C:nucleus"/>
    <property type="evidence" value="ECO:0007669"/>
    <property type="project" value="UniProtKB-SubCell"/>
</dbReference>
<keyword evidence="2" id="KW-0479">Metal-binding</keyword>
<dbReference type="CDD" id="cd00067">
    <property type="entry name" value="GAL4"/>
    <property type="match status" value="1"/>
</dbReference>
<dbReference type="GO" id="GO:0000981">
    <property type="term" value="F:DNA-binding transcription factor activity, RNA polymerase II-specific"/>
    <property type="evidence" value="ECO:0007669"/>
    <property type="project" value="InterPro"/>
</dbReference>
<evidence type="ECO:0000256" key="6">
    <source>
        <dbReference type="SAM" id="MobiDB-lite"/>
    </source>
</evidence>
<dbReference type="PANTHER" id="PTHR47338">
    <property type="entry name" value="ZN(II)2CYS6 TRANSCRIPTION FACTOR (EUROFUNG)-RELATED"/>
    <property type="match status" value="1"/>
</dbReference>
<sequence length="578" mass="64092">MELPVRSYPKLPESPRPPPDESPSRPNEIGGPESSGKYLGVREFPGEGTFHVYESGYRMPTHIDGETVNPAWGLTKANKPRKRLALACLDCREKKIKCEPAPNGCIQCVKAKRPCRRTATHPQPHELGATPSSTAWTGMDTDESEGKRRSDSKKIAASTPTTTASDDDPERDMMLQLVETFLVRVNSAVYRLFPPAAFTRWARAAEERNGDEMIVLDAIIGLGSVFAGDRYATFGHRCAENAHAAIAALMGRQSLCIAQAQLLLRLYYMAIGRHELAWDYAGAASRTSTGVALQLHREGAGSTGDGRRPFGLTIDQLAECRRRTFWACFLMDRLEGEVTNWVAPADVCLRLPCADAAYDRGLRSDSPYFDTEGAARAPLGLAGELAWLETVAARWGEVRLHLRTATHQARATYRAMHEAFYVHMQAALAGWVASLPQVLRDTDENLRTSIAEGYSGPFVLMHALHAFTLLRLNRHVRHALVPERVERQVRAAHDAALSLLSLAGRALRAGDTAPERRAAIEDGLSCLRGLERYWDQARTQRRVSEKRYEQVLSGTWTKEALEDEFGPECDCIYGLPRA</sequence>
<dbReference type="GO" id="GO:0008270">
    <property type="term" value="F:zinc ion binding"/>
    <property type="evidence" value="ECO:0007669"/>
    <property type="project" value="InterPro"/>
</dbReference>
<dbReference type="EMBL" id="MU006007">
    <property type="protein sequence ID" value="KAF2858570.1"/>
    <property type="molecule type" value="Genomic_DNA"/>
</dbReference>
<dbReference type="AlphaFoldDB" id="A0A6A7BTN5"/>
<name>A0A6A7BTN5_9PEZI</name>
<organism evidence="8 9">
    <name type="scientific">Piedraia hortae CBS 480.64</name>
    <dbReference type="NCBI Taxonomy" id="1314780"/>
    <lineage>
        <taxon>Eukaryota</taxon>
        <taxon>Fungi</taxon>
        <taxon>Dikarya</taxon>
        <taxon>Ascomycota</taxon>
        <taxon>Pezizomycotina</taxon>
        <taxon>Dothideomycetes</taxon>
        <taxon>Dothideomycetidae</taxon>
        <taxon>Capnodiales</taxon>
        <taxon>Piedraiaceae</taxon>
        <taxon>Piedraia</taxon>
    </lineage>
</organism>
<dbReference type="PROSITE" id="PS00463">
    <property type="entry name" value="ZN2_CY6_FUNGAL_1"/>
    <property type="match status" value="1"/>
</dbReference>
<dbReference type="InterPro" id="IPR050815">
    <property type="entry name" value="TF_fung"/>
</dbReference>
<dbReference type="InterPro" id="IPR007219">
    <property type="entry name" value="XnlR_reg_dom"/>
</dbReference>
<keyword evidence="5" id="KW-0539">Nucleus</keyword>
<protein>
    <recommendedName>
        <fullName evidence="7">Zn(2)-C6 fungal-type domain-containing protein</fullName>
    </recommendedName>
</protein>
<evidence type="ECO:0000313" key="9">
    <source>
        <dbReference type="Proteomes" id="UP000799421"/>
    </source>
</evidence>
<dbReference type="PANTHER" id="PTHR47338:SF11">
    <property type="entry name" value="ZN(II)2CYS6 TRANSCRIPTION FACTOR (EUROFUNG)"/>
    <property type="match status" value="1"/>
</dbReference>
<keyword evidence="4" id="KW-0804">Transcription</keyword>
<evidence type="ECO:0000256" key="4">
    <source>
        <dbReference type="ARBA" id="ARBA00023163"/>
    </source>
</evidence>
<dbReference type="OrthoDB" id="5426798at2759"/>